<sequence length="301" mass="32491">MIDLLGLRILVVLEDEGTVTATAARLGYTPSNITQHLRRIEGALGAPMVERVGRRVVLTERARGVVARGRRLVLELDDLAATTMSGTAGTIDVAAFPTALRGLLVPAMAALAREHPELIVRPHELEPAAALDAVRSGRMQAAIVKTWGEGEGIEDPMLTHVPLGTDPIDVLVPTADPLARAESLVFTDLRDRSWALTPEGEPSYRDWLVSHQKVLTLRPRRIYEAGEFDSLMSFVAHGLAIAAIPRLGRGPLPDGVTAIPLRDRNAHRRISLAVRRTSRGAATIDATRDALRAVVWPGALG</sequence>
<dbReference type="Gene3D" id="1.10.10.10">
    <property type="entry name" value="Winged helix-like DNA-binding domain superfamily/Winged helix DNA-binding domain"/>
    <property type="match status" value="1"/>
</dbReference>
<dbReference type="SUPFAM" id="SSF53850">
    <property type="entry name" value="Periplasmic binding protein-like II"/>
    <property type="match status" value="1"/>
</dbReference>
<comment type="similarity">
    <text evidence="1">Belongs to the LysR transcriptional regulatory family.</text>
</comment>
<feature type="domain" description="HTH lysR-type" evidence="5">
    <location>
        <begin position="2"/>
        <end position="59"/>
    </location>
</feature>
<evidence type="ECO:0000313" key="7">
    <source>
        <dbReference type="Proteomes" id="UP001259347"/>
    </source>
</evidence>
<evidence type="ECO:0000259" key="5">
    <source>
        <dbReference type="PROSITE" id="PS50931"/>
    </source>
</evidence>
<dbReference type="Pfam" id="PF00126">
    <property type="entry name" value="HTH_1"/>
    <property type="match status" value="1"/>
</dbReference>
<keyword evidence="3 6" id="KW-0238">DNA-binding</keyword>
<dbReference type="InterPro" id="IPR005119">
    <property type="entry name" value="LysR_subst-bd"/>
</dbReference>
<protein>
    <submittedName>
        <fullName evidence="6">DNA-binding transcriptional LysR family regulator</fullName>
    </submittedName>
</protein>
<comment type="caution">
    <text evidence="6">The sequence shown here is derived from an EMBL/GenBank/DDBJ whole genome shotgun (WGS) entry which is preliminary data.</text>
</comment>
<dbReference type="SUPFAM" id="SSF46785">
    <property type="entry name" value="Winged helix' DNA-binding domain"/>
    <property type="match status" value="1"/>
</dbReference>
<dbReference type="InterPro" id="IPR000847">
    <property type="entry name" value="LysR_HTH_N"/>
</dbReference>
<evidence type="ECO:0000256" key="3">
    <source>
        <dbReference type="ARBA" id="ARBA00023125"/>
    </source>
</evidence>
<keyword evidence="7" id="KW-1185">Reference proteome</keyword>
<gene>
    <name evidence="6" type="ORF">J2Y69_003631</name>
</gene>
<accession>A0ABU1SJ20</accession>
<dbReference type="PROSITE" id="PS50931">
    <property type="entry name" value="HTH_LYSR"/>
    <property type="match status" value="1"/>
</dbReference>
<dbReference type="InterPro" id="IPR036388">
    <property type="entry name" value="WH-like_DNA-bd_sf"/>
</dbReference>
<organism evidence="6 7">
    <name type="scientific">Microbacterium resistens</name>
    <dbReference type="NCBI Taxonomy" id="156977"/>
    <lineage>
        <taxon>Bacteria</taxon>
        <taxon>Bacillati</taxon>
        <taxon>Actinomycetota</taxon>
        <taxon>Actinomycetes</taxon>
        <taxon>Micrococcales</taxon>
        <taxon>Microbacteriaceae</taxon>
        <taxon>Microbacterium</taxon>
    </lineage>
</organism>
<dbReference type="Proteomes" id="UP001259347">
    <property type="component" value="Unassembled WGS sequence"/>
</dbReference>
<evidence type="ECO:0000313" key="6">
    <source>
        <dbReference type="EMBL" id="MDR6869003.1"/>
    </source>
</evidence>
<dbReference type="EMBL" id="JAVDUM010000021">
    <property type="protein sequence ID" value="MDR6869003.1"/>
    <property type="molecule type" value="Genomic_DNA"/>
</dbReference>
<dbReference type="Gene3D" id="3.40.190.10">
    <property type="entry name" value="Periplasmic binding protein-like II"/>
    <property type="match status" value="2"/>
</dbReference>
<evidence type="ECO:0000256" key="2">
    <source>
        <dbReference type="ARBA" id="ARBA00023015"/>
    </source>
</evidence>
<dbReference type="GO" id="GO:0003677">
    <property type="term" value="F:DNA binding"/>
    <property type="evidence" value="ECO:0007669"/>
    <property type="project" value="UniProtKB-KW"/>
</dbReference>
<dbReference type="PANTHER" id="PTHR30346">
    <property type="entry name" value="TRANSCRIPTIONAL DUAL REGULATOR HCAR-RELATED"/>
    <property type="match status" value="1"/>
</dbReference>
<evidence type="ECO:0000256" key="1">
    <source>
        <dbReference type="ARBA" id="ARBA00009437"/>
    </source>
</evidence>
<keyword evidence="4" id="KW-0804">Transcription</keyword>
<proteinExistence type="inferred from homology"/>
<evidence type="ECO:0000256" key="4">
    <source>
        <dbReference type="ARBA" id="ARBA00023163"/>
    </source>
</evidence>
<dbReference type="PANTHER" id="PTHR30346:SF29">
    <property type="entry name" value="LYSR SUBSTRATE-BINDING"/>
    <property type="match status" value="1"/>
</dbReference>
<dbReference type="Pfam" id="PF03466">
    <property type="entry name" value="LysR_substrate"/>
    <property type="match status" value="1"/>
</dbReference>
<keyword evidence="2" id="KW-0805">Transcription regulation</keyword>
<dbReference type="InterPro" id="IPR036390">
    <property type="entry name" value="WH_DNA-bd_sf"/>
</dbReference>
<name>A0ABU1SJ20_9MICO</name>
<reference evidence="6 7" key="1">
    <citation type="submission" date="2023-07" db="EMBL/GenBank/DDBJ databases">
        <title>Sorghum-associated microbial communities from plants grown in Nebraska, USA.</title>
        <authorList>
            <person name="Schachtman D."/>
        </authorList>
    </citation>
    <scope>NUCLEOTIDE SEQUENCE [LARGE SCALE GENOMIC DNA]</scope>
    <source>
        <strain evidence="6 7">2980</strain>
    </source>
</reference>
<dbReference type="RefSeq" id="WP_310023343.1">
    <property type="nucleotide sequence ID" value="NZ_JAVDUM010000021.1"/>
</dbReference>